<protein>
    <submittedName>
        <fullName evidence="3">Uncharacterized protein</fullName>
    </submittedName>
</protein>
<evidence type="ECO:0000313" key="3">
    <source>
        <dbReference type="EMBL" id="CAD1480417.1"/>
    </source>
</evidence>
<organism evidence="3 4">
    <name type="scientific">Heterotrigona itama</name>
    <dbReference type="NCBI Taxonomy" id="395501"/>
    <lineage>
        <taxon>Eukaryota</taxon>
        <taxon>Metazoa</taxon>
        <taxon>Ecdysozoa</taxon>
        <taxon>Arthropoda</taxon>
        <taxon>Hexapoda</taxon>
        <taxon>Insecta</taxon>
        <taxon>Pterygota</taxon>
        <taxon>Neoptera</taxon>
        <taxon>Endopterygota</taxon>
        <taxon>Hymenoptera</taxon>
        <taxon>Apocrita</taxon>
        <taxon>Aculeata</taxon>
        <taxon>Apoidea</taxon>
        <taxon>Anthophila</taxon>
        <taxon>Apidae</taxon>
        <taxon>Heterotrigona</taxon>
    </lineage>
</organism>
<gene>
    <name evidence="3" type="ORF">MHI_LOCUS936040</name>
</gene>
<feature type="non-terminal residue" evidence="3">
    <location>
        <position position="1"/>
    </location>
</feature>
<proteinExistence type="predicted"/>
<reference evidence="3" key="1">
    <citation type="submission" date="2020-07" db="EMBL/GenBank/DDBJ databases">
        <authorList>
            <person name="Nazaruddin N."/>
        </authorList>
    </citation>
    <scope>NUCLEOTIDE SEQUENCE</scope>
</reference>
<comment type="caution">
    <text evidence="3">The sequence shown here is derived from an EMBL/GenBank/DDBJ whole genome shotgun (WGS) entry which is preliminary data.</text>
</comment>
<evidence type="ECO:0000313" key="4">
    <source>
        <dbReference type="Proteomes" id="UP000752696"/>
    </source>
</evidence>
<feature type="region of interest" description="Disordered" evidence="1">
    <location>
        <begin position="230"/>
        <end position="257"/>
    </location>
</feature>
<feature type="compositionally biased region" description="Basic and acidic residues" evidence="1">
    <location>
        <begin position="31"/>
        <end position="48"/>
    </location>
</feature>
<dbReference type="EMBL" id="CAJDYZ010011990">
    <property type="protein sequence ID" value="CAD1480417.1"/>
    <property type="molecule type" value="Genomic_DNA"/>
</dbReference>
<dbReference type="AlphaFoldDB" id="A0A6V7HIP5"/>
<keyword evidence="2" id="KW-0812">Transmembrane</keyword>
<keyword evidence="2" id="KW-0472">Membrane</keyword>
<sequence length="334" mass="37098">FFFLSVPLSQRRFLSSSWTSSRPQARWRTQVARDKTEGNRGGNARRESVVCEKNEHFDRGNAEGLKAEYNSMQMYRAGIDRTGTNLEYTVTWTRSKMSYDSNTRVKRSKTFRRTMTMLSIETTSNKRNGTSIDEDVAILPGFNVTTTASGASKTSHFETDLHGNVNILLGGAMLSGVIMVVLLMCYCCHKSIRKNRPQEYPQYWRTEPDVHSLEVFTTEAHAACCERQSAADGNQDESTYGALSCPVTPNSGPGPPPTYDSLIFDSRSLPSSIDKKPEGVETPGTIIPSMVSTLLGLSTAVRRTERNEVTEQEISDEGLPSYEAALKLDANGYV</sequence>
<feature type="region of interest" description="Disordered" evidence="1">
    <location>
        <begin position="28"/>
        <end position="48"/>
    </location>
</feature>
<keyword evidence="2" id="KW-1133">Transmembrane helix</keyword>
<keyword evidence="4" id="KW-1185">Reference proteome</keyword>
<name>A0A6V7HIP5_9HYME</name>
<accession>A0A6V7HIP5</accession>
<evidence type="ECO:0000256" key="2">
    <source>
        <dbReference type="SAM" id="Phobius"/>
    </source>
</evidence>
<evidence type="ECO:0000256" key="1">
    <source>
        <dbReference type="SAM" id="MobiDB-lite"/>
    </source>
</evidence>
<dbReference type="Proteomes" id="UP000752696">
    <property type="component" value="Unassembled WGS sequence"/>
</dbReference>
<dbReference type="OrthoDB" id="7674340at2759"/>
<feature type="transmembrane region" description="Helical" evidence="2">
    <location>
        <begin position="167"/>
        <end position="188"/>
    </location>
</feature>